<dbReference type="InterPro" id="IPR001763">
    <property type="entry name" value="Rhodanese-like_dom"/>
</dbReference>
<evidence type="ECO:0000256" key="1">
    <source>
        <dbReference type="SAM" id="MobiDB-lite"/>
    </source>
</evidence>
<comment type="caution">
    <text evidence="3">The sequence shown here is derived from an EMBL/GenBank/DDBJ whole genome shotgun (WGS) entry which is preliminary data.</text>
</comment>
<accession>A0ABW2TI07</accession>
<protein>
    <submittedName>
        <fullName evidence="3">Rhodanese-like domain-containing protein</fullName>
    </submittedName>
</protein>
<name>A0ABW2TI07_9PSEU</name>
<evidence type="ECO:0000259" key="2">
    <source>
        <dbReference type="PROSITE" id="PS50206"/>
    </source>
</evidence>
<dbReference type="Gene3D" id="3.40.250.10">
    <property type="entry name" value="Rhodanese-like domain"/>
    <property type="match status" value="1"/>
</dbReference>
<dbReference type="PROSITE" id="PS50206">
    <property type="entry name" value="RHODANESE_3"/>
    <property type="match status" value="1"/>
</dbReference>
<dbReference type="Proteomes" id="UP001596512">
    <property type="component" value="Unassembled WGS sequence"/>
</dbReference>
<feature type="domain" description="Rhodanese" evidence="2">
    <location>
        <begin position="39"/>
        <end position="73"/>
    </location>
</feature>
<organism evidence="3 4">
    <name type="scientific">Actinokineospora soli</name>
    <dbReference type="NCBI Taxonomy" id="1048753"/>
    <lineage>
        <taxon>Bacteria</taxon>
        <taxon>Bacillati</taxon>
        <taxon>Actinomycetota</taxon>
        <taxon>Actinomycetes</taxon>
        <taxon>Pseudonocardiales</taxon>
        <taxon>Pseudonocardiaceae</taxon>
        <taxon>Actinokineospora</taxon>
    </lineage>
</organism>
<evidence type="ECO:0000313" key="4">
    <source>
        <dbReference type="Proteomes" id="UP001596512"/>
    </source>
</evidence>
<dbReference type="SUPFAM" id="SSF52821">
    <property type="entry name" value="Rhodanese/Cell cycle control phosphatase"/>
    <property type="match status" value="1"/>
</dbReference>
<sequence length="109" mass="11201">MTAVNRVQPAAPTDAIAHFAAKLAFETDVSDVHADLEAGVPGLVVVDSRSRESWDEGHVPGALHLPTAEIAARARPRCLRGRSSSPTAGARAATGPRAPPWSSPGSATA</sequence>
<evidence type="ECO:0000313" key="3">
    <source>
        <dbReference type="EMBL" id="MFC7613340.1"/>
    </source>
</evidence>
<dbReference type="Pfam" id="PF00581">
    <property type="entry name" value="Rhodanese"/>
    <property type="match status" value="1"/>
</dbReference>
<feature type="compositionally biased region" description="Low complexity" evidence="1">
    <location>
        <begin position="81"/>
        <end position="96"/>
    </location>
</feature>
<reference evidence="4" key="1">
    <citation type="journal article" date="2019" name="Int. J. Syst. Evol. Microbiol.">
        <title>The Global Catalogue of Microorganisms (GCM) 10K type strain sequencing project: providing services to taxonomists for standard genome sequencing and annotation.</title>
        <authorList>
            <consortium name="The Broad Institute Genomics Platform"/>
            <consortium name="The Broad Institute Genome Sequencing Center for Infectious Disease"/>
            <person name="Wu L."/>
            <person name="Ma J."/>
        </authorList>
    </citation>
    <scope>NUCLEOTIDE SEQUENCE [LARGE SCALE GENOMIC DNA]</scope>
    <source>
        <strain evidence="4">JCM 17695</strain>
    </source>
</reference>
<proteinExistence type="predicted"/>
<feature type="region of interest" description="Disordered" evidence="1">
    <location>
        <begin position="74"/>
        <end position="109"/>
    </location>
</feature>
<keyword evidence="4" id="KW-1185">Reference proteome</keyword>
<dbReference type="EMBL" id="JBHTEY010000004">
    <property type="protein sequence ID" value="MFC7613340.1"/>
    <property type="molecule type" value="Genomic_DNA"/>
</dbReference>
<dbReference type="InterPro" id="IPR036873">
    <property type="entry name" value="Rhodanese-like_dom_sf"/>
</dbReference>
<gene>
    <name evidence="3" type="ORF">ACFQV2_06665</name>
</gene>